<evidence type="ECO:0000256" key="1">
    <source>
        <dbReference type="SAM" id="MobiDB-lite"/>
    </source>
</evidence>
<reference evidence="2 3" key="1">
    <citation type="journal article" date="2019" name="Commun. Biol.">
        <title>The bagworm genome reveals a unique fibroin gene that provides high tensile strength.</title>
        <authorList>
            <person name="Kono N."/>
            <person name="Nakamura H."/>
            <person name="Ohtoshi R."/>
            <person name="Tomita M."/>
            <person name="Numata K."/>
            <person name="Arakawa K."/>
        </authorList>
    </citation>
    <scope>NUCLEOTIDE SEQUENCE [LARGE SCALE GENOMIC DNA]</scope>
</reference>
<feature type="region of interest" description="Disordered" evidence="1">
    <location>
        <begin position="147"/>
        <end position="182"/>
    </location>
</feature>
<proteinExistence type="predicted"/>
<dbReference type="AlphaFoldDB" id="A0A4C1STV2"/>
<accession>A0A4C1STV2</accession>
<dbReference type="Proteomes" id="UP000299102">
    <property type="component" value="Unassembled WGS sequence"/>
</dbReference>
<evidence type="ECO:0000313" key="2">
    <source>
        <dbReference type="EMBL" id="GBP05562.1"/>
    </source>
</evidence>
<organism evidence="2 3">
    <name type="scientific">Eumeta variegata</name>
    <name type="common">Bagworm moth</name>
    <name type="synonym">Eumeta japonica</name>
    <dbReference type="NCBI Taxonomy" id="151549"/>
    <lineage>
        <taxon>Eukaryota</taxon>
        <taxon>Metazoa</taxon>
        <taxon>Ecdysozoa</taxon>
        <taxon>Arthropoda</taxon>
        <taxon>Hexapoda</taxon>
        <taxon>Insecta</taxon>
        <taxon>Pterygota</taxon>
        <taxon>Neoptera</taxon>
        <taxon>Endopterygota</taxon>
        <taxon>Lepidoptera</taxon>
        <taxon>Glossata</taxon>
        <taxon>Ditrysia</taxon>
        <taxon>Tineoidea</taxon>
        <taxon>Psychidae</taxon>
        <taxon>Oiketicinae</taxon>
        <taxon>Eumeta</taxon>
    </lineage>
</organism>
<evidence type="ECO:0000313" key="3">
    <source>
        <dbReference type="Proteomes" id="UP000299102"/>
    </source>
</evidence>
<protein>
    <submittedName>
        <fullName evidence="2">Uncharacterized protein</fullName>
    </submittedName>
</protein>
<gene>
    <name evidence="2" type="ORF">EVAR_68302_1</name>
</gene>
<comment type="caution">
    <text evidence="2">The sequence shown here is derived from an EMBL/GenBank/DDBJ whole genome shotgun (WGS) entry which is preliminary data.</text>
</comment>
<dbReference type="EMBL" id="BGZK01003918">
    <property type="protein sequence ID" value="GBP05562.1"/>
    <property type="molecule type" value="Genomic_DNA"/>
</dbReference>
<keyword evidence="3" id="KW-1185">Reference proteome</keyword>
<sequence>MGGSIWKQVSEHLCPSVEFRITSPSRFHVEGLCERERDGRCLSVPFRSGERNDLHTWSAHKHNNKAEAENRSFQSLYVEIQQTDPSMHNGYAANRVFIYVDSICHGELESADFKLERPVSEYSQAWTTHRGTREPFFAPIISVTKRTHVTPTSPPPAFCPPRTTTATRPPPRPASARKGAAQ</sequence>
<name>A0A4C1STV2_EUMVA</name>